<dbReference type="EMBL" id="PNGG01000001">
    <property type="protein sequence ID" value="PMC20691.1"/>
    <property type="molecule type" value="Genomic_DNA"/>
</dbReference>
<comment type="caution">
    <text evidence="2">The sequence shown here is derived from an EMBL/GenBank/DDBJ whole genome shotgun (WGS) entry which is preliminary data.</text>
</comment>
<keyword evidence="1" id="KW-1133">Transmembrane helix</keyword>
<dbReference type="RefSeq" id="WP_070503303.1">
    <property type="nucleotide sequence ID" value="NZ_JAASJD010000002.1"/>
</dbReference>
<feature type="transmembrane region" description="Helical" evidence="1">
    <location>
        <begin position="82"/>
        <end position="104"/>
    </location>
</feature>
<reference evidence="2 3" key="1">
    <citation type="submission" date="2017-09" db="EMBL/GenBank/DDBJ databases">
        <title>Bacterial strain isolated from the female urinary microbiota.</title>
        <authorList>
            <person name="Thomas-White K."/>
            <person name="Kumar N."/>
            <person name="Forster S."/>
            <person name="Putonti C."/>
            <person name="Lawley T."/>
            <person name="Wolfe A.J."/>
        </authorList>
    </citation>
    <scope>NUCLEOTIDE SEQUENCE [LARGE SCALE GENOMIC DNA]</scope>
    <source>
        <strain evidence="2 3">UMB0834</strain>
    </source>
</reference>
<gene>
    <name evidence="2" type="ORF">CJ235_03155</name>
</gene>
<keyword evidence="1" id="KW-0812">Transmembrane</keyword>
<dbReference type="STRING" id="170573.GCA_001076995_00387"/>
<feature type="transmembrane region" description="Helical" evidence="1">
    <location>
        <begin position="54"/>
        <end position="76"/>
    </location>
</feature>
<name>A0A2N6QM25_9STAP</name>
<evidence type="ECO:0000256" key="1">
    <source>
        <dbReference type="SAM" id="Phobius"/>
    </source>
</evidence>
<feature type="transmembrane region" description="Helical" evidence="1">
    <location>
        <begin position="6"/>
        <end position="24"/>
    </location>
</feature>
<sequence length="115" mass="13568">MKVIGYIILFLAFLGWSMLTSKYLPSQISDTKNKQHPFDERQDHMFVEIMAKSFYTIVTVMLITTVMKLIGIFKTYAPMRQFVAHNFEFIMLVIALISFILNYITTKRKYTSKEH</sequence>
<dbReference type="AlphaFoldDB" id="A0A2N6QM25"/>
<evidence type="ECO:0000313" key="2">
    <source>
        <dbReference type="EMBL" id="PMC20691.1"/>
    </source>
</evidence>
<protein>
    <submittedName>
        <fullName evidence="2">Uncharacterized protein</fullName>
    </submittedName>
</protein>
<organism evidence="2 3">
    <name type="scientific">Staphylococcus pettenkoferi</name>
    <dbReference type="NCBI Taxonomy" id="170573"/>
    <lineage>
        <taxon>Bacteria</taxon>
        <taxon>Bacillati</taxon>
        <taxon>Bacillota</taxon>
        <taxon>Bacilli</taxon>
        <taxon>Bacillales</taxon>
        <taxon>Staphylococcaceae</taxon>
        <taxon>Staphylococcus</taxon>
    </lineage>
</organism>
<proteinExistence type="predicted"/>
<dbReference type="Proteomes" id="UP000235748">
    <property type="component" value="Unassembled WGS sequence"/>
</dbReference>
<evidence type="ECO:0000313" key="3">
    <source>
        <dbReference type="Proteomes" id="UP000235748"/>
    </source>
</evidence>
<accession>A0A2N6QM25</accession>
<keyword evidence="1" id="KW-0472">Membrane</keyword>